<reference evidence="1 2" key="1">
    <citation type="submission" date="2018-07" db="EMBL/GenBank/DDBJ databases">
        <title>Lottiidibacillus patelloidae gen. nov., sp. nov., isolated from the intestinal tract of a marine limpet and the reclassification of B. taeanensis BH030017T, B. algicola KMM 3737T and B. hwajinpoensis SW-72T as genus Lottiidibacillus.</title>
        <authorList>
            <person name="Liu R."/>
            <person name="Huang Z."/>
        </authorList>
    </citation>
    <scope>NUCLEOTIDE SEQUENCE [LARGE SCALE GENOMIC DNA]</scope>
    <source>
        <strain evidence="1 2">BH030017</strain>
    </source>
</reference>
<dbReference type="GO" id="GO:0003677">
    <property type="term" value="F:DNA binding"/>
    <property type="evidence" value="ECO:0007669"/>
    <property type="project" value="InterPro"/>
</dbReference>
<dbReference type="RefSeq" id="WP_113808523.1">
    <property type="nucleotide sequence ID" value="NZ_QOCW01000049.1"/>
</dbReference>
<protein>
    <submittedName>
        <fullName evidence="1">Transposase</fullName>
    </submittedName>
</protein>
<dbReference type="Proteomes" id="UP000253314">
    <property type="component" value="Unassembled WGS sequence"/>
</dbReference>
<dbReference type="Pfam" id="PF01527">
    <property type="entry name" value="HTH_Tnp_1"/>
    <property type="match status" value="1"/>
</dbReference>
<dbReference type="Gene3D" id="1.10.10.10">
    <property type="entry name" value="Winged helix-like DNA-binding domain superfamily/Winged helix DNA-binding domain"/>
    <property type="match status" value="1"/>
</dbReference>
<dbReference type="InterPro" id="IPR036388">
    <property type="entry name" value="WH-like_DNA-bd_sf"/>
</dbReference>
<organism evidence="1 2">
    <name type="scientific">Bacillus taeanensis</name>
    <dbReference type="NCBI Taxonomy" id="273032"/>
    <lineage>
        <taxon>Bacteria</taxon>
        <taxon>Bacillati</taxon>
        <taxon>Bacillota</taxon>
        <taxon>Bacilli</taxon>
        <taxon>Bacillales</taxon>
        <taxon>Bacillaceae</taxon>
        <taxon>Bacillus</taxon>
    </lineage>
</organism>
<name>A0A366XTI6_9BACI</name>
<dbReference type="GO" id="GO:0006313">
    <property type="term" value="P:DNA transposition"/>
    <property type="evidence" value="ECO:0007669"/>
    <property type="project" value="InterPro"/>
</dbReference>
<proteinExistence type="predicted"/>
<dbReference type="GO" id="GO:0004803">
    <property type="term" value="F:transposase activity"/>
    <property type="evidence" value="ECO:0007669"/>
    <property type="project" value="InterPro"/>
</dbReference>
<accession>A0A366XTI6</accession>
<gene>
    <name evidence="1" type="ORF">DS031_23250</name>
</gene>
<evidence type="ECO:0000313" key="1">
    <source>
        <dbReference type="EMBL" id="RBW67271.1"/>
    </source>
</evidence>
<dbReference type="EMBL" id="QOCW01000049">
    <property type="protein sequence ID" value="RBW67271.1"/>
    <property type="molecule type" value="Genomic_DNA"/>
</dbReference>
<evidence type="ECO:0000313" key="2">
    <source>
        <dbReference type="Proteomes" id="UP000253314"/>
    </source>
</evidence>
<keyword evidence="2" id="KW-1185">Reference proteome</keyword>
<dbReference type="OrthoDB" id="1707197at2"/>
<dbReference type="InterPro" id="IPR002514">
    <property type="entry name" value="Transposase_8"/>
</dbReference>
<sequence>MKRQKYSKEFKLQVVKEALETGKKALVSRRYELSTNMVHRWVREYNQGKFENGSSLENSSLETKELAQENDQLKRLLGEKDLEIAILRDMIKKKNPQLLKKLK</sequence>
<comment type="caution">
    <text evidence="1">The sequence shown here is derived from an EMBL/GenBank/DDBJ whole genome shotgun (WGS) entry which is preliminary data.</text>
</comment>
<dbReference type="AlphaFoldDB" id="A0A366XTI6"/>
<dbReference type="InterPro" id="IPR009057">
    <property type="entry name" value="Homeodomain-like_sf"/>
</dbReference>
<dbReference type="SUPFAM" id="SSF46689">
    <property type="entry name" value="Homeodomain-like"/>
    <property type="match status" value="1"/>
</dbReference>